<dbReference type="Proteomes" id="UP000673394">
    <property type="component" value="Unassembled WGS sequence"/>
</dbReference>
<evidence type="ECO:0000313" key="4">
    <source>
        <dbReference type="Proteomes" id="UP000673394"/>
    </source>
</evidence>
<name>A0ABS5CNF2_9BACL</name>
<reference evidence="3 4" key="1">
    <citation type="submission" date="2021-04" db="EMBL/GenBank/DDBJ databases">
        <title>Paenibacillus sp. DLE-14 whole genome sequence.</title>
        <authorList>
            <person name="Ham Y.J."/>
        </authorList>
    </citation>
    <scope>NUCLEOTIDE SEQUENCE [LARGE SCALE GENOMIC DNA]</scope>
    <source>
        <strain evidence="3 4">DLE-14</strain>
    </source>
</reference>
<organism evidence="3 4">
    <name type="scientific">Paenibacillus lignilyticus</name>
    <dbReference type="NCBI Taxonomy" id="1172615"/>
    <lineage>
        <taxon>Bacteria</taxon>
        <taxon>Bacillati</taxon>
        <taxon>Bacillota</taxon>
        <taxon>Bacilli</taxon>
        <taxon>Bacillales</taxon>
        <taxon>Paenibacillaceae</taxon>
        <taxon>Paenibacillus</taxon>
    </lineage>
</organism>
<sequence>MNRLKKSLSILLTISMLVAAVFTFAATAFADDAPQKAPVNTDVAPQLKAYQNLLDMFAQKKPVADIKKQFEADFKLNVKGVDDSIKAGDPVINENVNFVLENAVAGKLTYEQTQQAVDKGLQWYFYFLIKNLTNAGAKGALTAGDTVKAQEFIDKTVAVYTAAIDATVKATDSKFGTSTSKLVTETLFPAFKADIEKKDVTSLNVHRQLLDKTLIKVFALATLSAADDVQKVAAAEKPAAIIKGYFYYMSVYGYLKGGDAPDADLVYKAFASGDAKQFNYDAIKKAIIRCNIAKVSAYTIEVLEKLEKGDVAGAAGTGGELYGFFAALEPFLGATYKEAKSLTDEILAASAAGNADAVRAIGYKMAAYAATVDGISFNVGDKEVAVSGTAQEVTPSFIEKATGRTLVPTRYLQLLGFQVDFNNTTKTASVTKDGVTLALTIGSDVVLKNGEPVADFKLDQPVVVKDSVTYLPLRAIAELSGNHIYFEKGHVIVIK</sequence>
<feature type="domain" description="Copper amine oxidase-like N-terminal" evidence="2">
    <location>
        <begin position="396"/>
        <end position="489"/>
    </location>
</feature>
<comment type="caution">
    <text evidence="3">The sequence shown here is derived from an EMBL/GenBank/DDBJ whole genome shotgun (WGS) entry which is preliminary data.</text>
</comment>
<dbReference type="RefSeq" id="WP_210664479.1">
    <property type="nucleotide sequence ID" value="NZ_JAGKSP010000041.1"/>
</dbReference>
<feature type="signal peptide" evidence="1">
    <location>
        <begin position="1"/>
        <end position="30"/>
    </location>
</feature>
<dbReference type="InterPro" id="IPR012854">
    <property type="entry name" value="Cu_amine_oxidase-like_N"/>
</dbReference>
<protein>
    <submittedName>
        <fullName evidence="3">Copper amine oxidase N-terminal domain-containing protein</fullName>
    </submittedName>
</protein>
<dbReference type="InterPro" id="IPR036582">
    <property type="entry name" value="Mao_N_sf"/>
</dbReference>
<dbReference type="Pfam" id="PF07833">
    <property type="entry name" value="Cu_amine_oxidN1"/>
    <property type="match status" value="1"/>
</dbReference>
<keyword evidence="1" id="KW-0732">Signal</keyword>
<gene>
    <name evidence="3" type="ORF">I8J30_32465</name>
</gene>
<evidence type="ECO:0000259" key="2">
    <source>
        <dbReference type="Pfam" id="PF07833"/>
    </source>
</evidence>
<evidence type="ECO:0000313" key="3">
    <source>
        <dbReference type="EMBL" id="MBP3967385.1"/>
    </source>
</evidence>
<feature type="chain" id="PRO_5047330095" evidence="1">
    <location>
        <begin position="31"/>
        <end position="495"/>
    </location>
</feature>
<dbReference type="Gene3D" id="3.30.457.10">
    <property type="entry name" value="Copper amine oxidase-like, N-terminal domain"/>
    <property type="match status" value="1"/>
</dbReference>
<keyword evidence="4" id="KW-1185">Reference proteome</keyword>
<evidence type="ECO:0000256" key="1">
    <source>
        <dbReference type="SAM" id="SignalP"/>
    </source>
</evidence>
<proteinExistence type="predicted"/>
<dbReference type="EMBL" id="JAGKSP010000041">
    <property type="protein sequence ID" value="MBP3967385.1"/>
    <property type="molecule type" value="Genomic_DNA"/>
</dbReference>
<accession>A0ABS5CNF2</accession>
<dbReference type="SUPFAM" id="SSF55383">
    <property type="entry name" value="Copper amine oxidase, domain N"/>
    <property type="match status" value="1"/>
</dbReference>